<name>D8PTC6_SCHCM</name>
<dbReference type="AlphaFoldDB" id="D8PTC6"/>
<keyword evidence="3" id="KW-1185">Reference proteome</keyword>
<feature type="compositionally biased region" description="Polar residues" evidence="1">
    <location>
        <begin position="1"/>
        <end position="12"/>
    </location>
</feature>
<feature type="compositionally biased region" description="Polar residues" evidence="1">
    <location>
        <begin position="172"/>
        <end position="185"/>
    </location>
</feature>
<protein>
    <submittedName>
        <fullName evidence="2">Expressed protein</fullName>
    </submittedName>
</protein>
<feature type="region of interest" description="Disordered" evidence="1">
    <location>
        <begin position="477"/>
        <end position="501"/>
    </location>
</feature>
<gene>
    <name evidence="2" type="ORF">SCHCODRAFT_256249</name>
</gene>
<dbReference type="InParanoid" id="D8PTC6"/>
<feature type="compositionally biased region" description="Low complexity" evidence="1">
    <location>
        <begin position="480"/>
        <end position="492"/>
    </location>
</feature>
<dbReference type="VEuPathDB" id="FungiDB:SCHCODRAFT_02483914"/>
<reference evidence="2 3" key="1">
    <citation type="journal article" date="2010" name="Nat. Biotechnol.">
        <title>Genome sequence of the model mushroom Schizophyllum commune.</title>
        <authorList>
            <person name="Ohm R.A."/>
            <person name="de Jong J.F."/>
            <person name="Lugones L.G."/>
            <person name="Aerts A."/>
            <person name="Kothe E."/>
            <person name="Stajich J.E."/>
            <person name="de Vries R.P."/>
            <person name="Record E."/>
            <person name="Levasseur A."/>
            <person name="Baker S.E."/>
            <person name="Bartholomew K.A."/>
            <person name="Coutinho P.M."/>
            <person name="Erdmann S."/>
            <person name="Fowler T.J."/>
            <person name="Gathman A.C."/>
            <person name="Lombard V."/>
            <person name="Henrissat B."/>
            <person name="Knabe N."/>
            <person name="Kuees U."/>
            <person name="Lilly W.W."/>
            <person name="Lindquist E."/>
            <person name="Lucas S."/>
            <person name="Magnuson J.K."/>
            <person name="Piumi F."/>
            <person name="Raudaskoski M."/>
            <person name="Salamov A."/>
            <person name="Schmutz J."/>
            <person name="Schwarze F.W.M.R."/>
            <person name="vanKuyk P.A."/>
            <person name="Horton J.S."/>
            <person name="Grigoriev I.V."/>
            <person name="Woesten H.A.B."/>
        </authorList>
    </citation>
    <scope>NUCLEOTIDE SEQUENCE [LARGE SCALE GENOMIC DNA]</scope>
    <source>
        <strain evidence="3">H4-8 / FGSC 9210</strain>
    </source>
</reference>
<dbReference type="Proteomes" id="UP000007431">
    <property type="component" value="Unassembled WGS sequence"/>
</dbReference>
<organism evidence="3">
    <name type="scientific">Schizophyllum commune (strain H4-8 / FGSC 9210)</name>
    <name type="common">Split gill fungus</name>
    <dbReference type="NCBI Taxonomy" id="578458"/>
    <lineage>
        <taxon>Eukaryota</taxon>
        <taxon>Fungi</taxon>
        <taxon>Dikarya</taxon>
        <taxon>Basidiomycota</taxon>
        <taxon>Agaricomycotina</taxon>
        <taxon>Agaricomycetes</taxon>
        <taxon>Agaricomycetidae</taxon>
        <taxon>Agaricales</taxon>
        <taxon>Schizophyllaceae</taxon>
        <taxon>Schizophyllum</taxon>
    </lineage>
</organism>
<evidence type="ECO:0000313" key="2">
    <source>
        <dbReference type="EMBL" id="EFJ01294.1"/>
    </source>
</evidence>
<dbReference type="RefSeq" id="XP_003036196.1">
    <property type="nucleotide sequence ID" value="XM_003036150.1"/>
</dbReference>
<feature type="region of interest" description="Disordered" evidence="1">
    <location>
        <begin position="1"/>
        <end position="160"/>
    </location>
</feature>
<dbReference type="OrthoDB" id="10403127at2759"/>
<dbReference type="HOGENOM" id="CLU_544177_0_0_1"/>
<evidence type="ECO:0000313" key="3">
    <source>
        <dbReference type="Proteomes" id="UP000007431"/>
    </source>
</evidence>
<dbReference type="EMBL" id="GL377303">
    <property type="protein sequence ID" value="EFJ01294.1"/>
    <property type="molecule type" value="Genomic_DNA"/>
</dbReference>
<feature type="region of interest" description="Disordered" evidence="1">
    <location>
        <begin position="172"/>
        <end position="276"/>
    </location>
</feature>
<evidence type="ECO:0000256" key="1">
    <source>
        <dbReference type="SAM" id="MobiDB-lite"/>
    </source>
</evidence>
<feature type="compositionally biased region" description="Acidic residues" evidence="1">
    <location>
        <begin position="254"/>
        <end position="272"/>
    </location>
</feature>
<dbReference type="GeneID" id="9586737"/>
<accession>D8PTC6</accession>
<proteinExistence type="predicted"/>
<dbReference type="KEGG" id="scm:SCHCO_02483914"/>
<sequence length="501" mass="54242">MAPLTSRLSFPSLSAARKHNQAAPLVISAPQKLRAAPASCKKRGRENECPAETEDSTPRRRRRTASIWNGVIRKRRQPAPPTSLAEPATEPRRSLATTLFGETPSVRLRKSSASSRRAPIATPVSRQPSYASIAARPRAPTPGAVAASALPGPRGSGARSIFRRIRKSLTRSRGSSLCTGSSASRGDSDSEHFSEWVLSSEPRGSCSPPPVPPKPDWAASRAGERGPGYQQRLSSRAGHRDPLEHLAVSLDSGLVEDESMEPVSDEDDDNSDDQSSVMDYGEIIRDSRGLLRLGASDLSLSLVLLRTTVVNGPESADKSIACQLGLHIVVEDEERWHSSALAAPDISLLDVRLSCEPTTPPPRATNLKPSRRWLCQPNGPDGALLDCRRQPGLTVGADWTRTNCDVRTLASKSPSDWRSARGWIKTVTVEIPARWLARGEAHKVSVAVCAWLSDDSADFLRGSLELDAAELRRRMRMGNASSQRTSSATHSSGRTPSRDAY</sequence>